<keyword evidence="4" id="KW-1185">Reference proteome</keyword>
<evidence type="ECO:0000256" key="2">
    <source>
        <dbReference type="SAM" id="MobiDB-lite"/>
    </source>
</evidence>
<keyword evidence="1" id="KW-0175">Coiled coil</keyword>
<organism evidence="3 4">
    <name type="scientific">Skeletonema marinoi</name>
    <dbReference type="NCBI Taxonomy" id="267567"/>
    <lineage>
        <taxon>Eukaryota</taxon>
        <taxon>Sar</taxon>
        <taxon>Stramenopiles</taxon>
        <taxon>Ochrophyta</taxon>
        <taxon>Bacillariophyta</taxon>
        <taxon>Coscinodiscophyceae</taxon>
        <taxon>Thalassiosirophycidae</taxon>
        <taxon>Thalassiosirales</taxon>
        <taxon>Skeletonemataceae</taxon>
        <taxon>Skeletonema</taxon>
        <taxon>Skeletonema marinoi-dohrnii complex</taxon>
    </lineage>
</organism>
<dbReference type="AlphaFoldDB" id="A0AAD8YF78"/>
<evidence type="ECO:0000256" key="1">
    <source>
        <dbReference type="SAM" id="Coils"/>
    </source>
</evidence>
<feature type="region of interest" description="Disordered" evidence="2">
    <location>
        <begin position="830"/>
        <end position="852"/>
    </location>
</feature>
<protein>
    <submittedName>
        <fullName evidence="3">Uncharacterized protein</fullName>
    </submittedName>
</protein>
<evidence type="ECO:0000313" key="3">
    <source>
        <dbReference type="EMBL" id="KAK1745404.1"/>
    </source>
</evidence>
<comment type="caution">
    <text evidence="3">The sequence shown here is derived from an EMBL/GenBank/DDBJ whole genome shotgun (WGS) entry which is preliminary data.</text>
</comment>
<name>A0AAD8YF78_9STRA</name>
<proteinExistence type="predicted"/>
<feature type="coiled-coil region" evidence="1">
    <location>
        <begin position="28"/>
        <end position="56"/>
    </location>
</feature>
<dbReference type="EMBL" id="JATAAI010000005">
    <property type="protein sequence ID" value="KAK1745404.1"/>
    <property type="molecule type" value="Genomic_DNA"/>
</dbReference>
<dbReference type="Proteomes" id="UP001224775">
    <property type="component" value="Unassembled WGS sequence"/>
</dbReference>
<sequence>MANKAVIGAVAAGIAGYAAKESFKDWQVERERKNREQAQRDREEEMERRLEEKLRKEGVRSFKDEMNGIATNREFQMKVFSHLEEMLFGLTVKVGEGEGATLQNRNHQMLNLPLMSNENDEEDLMLAAAFALGDSDVVDRVAESFSKQKLGIGLKKFTNRSIMNIISVFRSLKDPDIDHASLRLFVIFGVDHNDFRGEKPSLIFPTVKNFPAYSDNLRKWGAKFGIYVSQEAWLQRTSKVPKKLPRAWDRATFSLDKRFHKAGSEGLILSNFRCDFETPYVIEQDGWDEIRGTRQKLSFSFEEIRLIRSNAARARHGTRKPDLDAIAHAFASKIVAGMACEAAERLSQLLKRRGRYEEGISLEHISIHAGKGGDLLKHLAEADMNMISGHNEIICSTLNDTLLKCVPPPALDEQDLAEGESPWRKLDAEISTFVDAYLQLVNLSYCEVPLLSGRPPSAFVPKYSVFGEVTQHKDCIWSDNPVLVCGVRRMQMKEERKRLARSRELVAPGARSNIFFIISTWAILTILCTVATKTSSIYIHYIHSYQMHFHIMNQAITLSALYYSLFRMVGRMFNIHVDVDSFDWQCRWKVASYCTECIQRAIAAKLGKPTPYDQQMSKLREQCRSQYRVWKMRIAKGNFHAALKRKRITNKESILLLTDMAESYYETEEEEVVAGVFQAELNEVEEFLKLQVEEGRSCKEATLSPDDAIKNYLDLVSDETGTGRSSLAQLCDLSTTIEECVLFSEGDRVLVKFGEEDEDARRGQLTASVVFSTVSRVYVHFDGEPAEVPIPVPTHLCSILDENLPVMEDVQTPLLTYTYAEDFALSAESESENESIISESEEPQNAPQAKMRSRTVEEALIDGGWELTREKKHIKYSRRVKLTKEGPSQKQTVTLSKTASDWRAERNALSLLRRLNSNSEVVGGSPGSVSEEIVTCSKCKEEMPTTYFSKTQLKKGGRKKCKECLSESRMI</sequence>
<evidence type="ECO:0000313" key="4">
    <source>
        <dbReference type="Proteomes" id="UP001224775"/>
    </source>
</evidence>
<reference evidence="3" key="1">
    <citation type="submission" date="2023-06" db="EMBL/GenBank/DDBJ databases">
        <title>Survivors Of The Sea: Transcriptome response of Skeletonema marinoi to long-term dormancy.</title>
        <authorList>
            <person name="Pinder M.I.M."/>
            <person name="Kourtchenko O."/>
            <person name="Robertson E.K."/>
            <person name="Larsson T."/>
            <person name="Maumus F."/>
            <person name="Osuna-Cruz C.M."/>
            <person name="Vancaester E."/>
            <person name="Stenow R."/>
            <person name="Vandepoele K."/>
            <person name="Ploug H."/>
            <person name="Bruchert V."/>
            <person name="Godhe A."/>
            <person name="Topel M."/>
        </authorList>
    </citation>
    <scope>NUCLEOTIDE SEQUENCE</scope>
    <source>
        <strain evidence="3">R05AC</strain>
    </source>
</reference>
<gene>
    <name evidence="3" type="ORF">QTG54_003328</name>
</gene>
<accession>A0AAD8YF78</accession>